<proteinExistence type="predicted"/>
<dbReference type="Proteomes" id="UP000270046">
    <property type="component" value="Chromosome"/>
</dbReference>
<accession>A0A494VW80</accession>
<evidence type="ECO:0008006" key="3">
    <source>
        <dbReference type="Google" id="ProtNLM"/>
    </source>
</evidence>
<dbReference type="InterPro" id="IPR011042">
    <property type="entry name" value="6-blade_b-propeller_TolB-like"/>
</dbReference>
<dbReference type="EMBL" id="CP032869">
    <property type="protein sequence ID" value="AYL95242.1"/>
    <property type="molecule type" value="Genomic_DNA"/>
</dbReference>
<dbReference type="SUPFAM" id="SSF63829">
    <property type="entry name" value="Calcium-dependent phosphotriesterase"/>
    <property type="match status" value="1"/>
</dbReference>
<reference evidence="1 2" key="1">
    <citation type="submission" date="2018-10" db="EMBL/GenBank/DDBJ databases">
        <title>Genome sequencing of Mucilaginibacter sp. HYN0043.</title>
        <authorList>
            <person name="Kim M."/>
            <person name="Yi H."/>
        </authorList>
    </citation>
    <scope>NUCLEOTIDE SEQUENCE [LARGE SCALE GENOMIC DNA]</scope>
    <source>
        <strain evidence="1 2">HYN0043</strain>
    </source>
</reference>
<evidence type="ECO:0000313" key="1">
    <source>
        <dbReference type="EMBL" id="AYL95242.1"/>
    </source>
</evidence>
<sequence>MKTNLFTFLCLSLWLTCLVSCKKEKFPVPVVDNEGAVKSDISKITIPDYTILTIAGGPAGFKNGVGKEAAFNSAQGICLKKSGLLYVADYLNNAIRKVEVKALNGVKEQYTATVSTLNTPAGPNGLKLTFPIHAGVSNDGTINVEFMPNPNFAGAVLGRIYKPDGSIYTVQISRGGMTGMSGDPSGDFFWFCSLQGVGKFWSDHIQLPNIQLPADSLKQYYGNHYLYNTASPTIIYAAPNGNKYMASYSQLYKLTQSGVFTKIKPIAEYPYEPYDGMSDLVSTDDGDTLYFIKNGAILSLKNGKISTLYYPNGTNSADGLPAFINATGLAIDDKQHLLYFTDNYEFSSTIKVLTLPGYKAH</sequence>
<dbReference type="OrthoDB" id="791543at2"/>
<evidence type="ECO:0000313" key="2">
    <source>
        <dbReference type="Proteomes" id="UP000270046"/>
    </source>
</evidence>
<protein>
    <recommendedName>
        <fullName evidence="3">ScyD/ScyE family protein</fullName>
    </recommendedName>
</protein>
<gene>
    <name evidence="1" type="ORF">HYN43_008020</name>
</gene>
<organism evidence="1 2">
    <name type="scientific">Mucilaginibacter celer</name>
    <dbReference type="NCBI Taxonomy" id="2305508"/>
    <lineage>
        <taxon>Bacteria</taxon>
        <taxon>Pseudomonadati</taxon>
        <taxon>Bacteroidota</taxon>
        <taxon>Sphingobacteriia</taxon>
        <taxon>Sphingobacteriales</taxon>
        <taxon>Sphingobacteriaceae</taxon>
        <taxon>Mucilaginibacter</taxon>
    </lineage>
</organism>
<name>A0A494VW80_9SPHI</name>
<dbReference type="Gene3D" id="2.120.10.30">
    <property type="entry name" value="TolB, C-terminal domain"/>
    <property type="match status" value="1"/>
</dbReference>
<keyword evidence="2" id="KW-1185">Reference proteome</keyword>
<dbReference type="KEGG" id="muh:HYN43_008020"/>
<dbReference type="RefSeq" id="WP_119408945.1">
    <property type="nucleotide sequence ID" value="NZ_CP032869.1"/>
</dbReference>
<dbReference type="AlphaFoldDB" id="A0A494VW80"/>